<keyword evidence="19" id="KW-0539">Nucleus</keyword>
<dbReference type="GeneID" id="5542353"/>
<dbReference type="EMBL" id="DS480597">
    <property type="protein sequence ID" value="EDO14370.1"/>
    <property type="molecule type" value="Genomic_DNA"/>
</dbReference>
<dbReference type="InterPro" id="IPR036397">
    <property type="entry name" value="RNaseH_sf"/>
</dbReference>
<keyword evidence="15" id="KW-0695">RNA-directed DNA polymerase</keyword>
<gene>
    <name evidence="27" type="ORF">Kpol_464p1</name>
</gene>
<keyword evidence="10" id="KW-0255">Endonuclease</keyword>
<dbReference type="Proteomes" id="UP000000267">
    <property type="component" value="Unassembled WGS sequence"/>
</dbReference>
<evidence type="ECO:0000256" key="25">
    <source>
        <dbReference type="SAM" id="MobiDB-lite"/>
    </source>
</evidence>
<keyword evidence="28" id="KW-1185">Reference proteome</keyword>
<dbReference type="OMA" id="APMRYAN"/>
<keyword evidence="5" id="KW-0815">Transposition</keyword>
<evidence type="ECO:0000256" key="9">
    <source>
        <dbReference type="ARBA" id="ARBA00022723"/>
    </source>
</evidence>
<sequence length="1179" mass="130173">MSHPDQQSNNTHLFQSQEIGAVLVSNLRKQVMSPDTVTVCPTCSLGKGLIKKGTNSRTKYTSPLQLIQVDLCGNFRYKEYQSNRYFMTIRDAYTRYYTVIHLKTKKDATQKLIDWINQTENFFTSRGSYKVGSIRTDNGGEFKNNILHEYMTSKGITHELTIPYSSFQNGAVERAHRTIEERTRCLLISGRVPPQLWSEAVSCAVYLINRTPVSSKKNIIPAVLWFQLDSFNFNNLRTFGCAAYITLPPQLRDGKLSPTSIKGVFVGYDSHHKGYRIYEVDTGKIFVSRQVTFDENVFPLEGLSIEDLSEQYTTSPVNGVPSYSTVTSGSSSYCPSGNVTVLSLPPSPPSDAPNSDISDPDTDMSDISQEQSVSHDSMDTDPDQLSDHSLNDTQSFSSVPSHSSDSTFNPTSSSDNNNSCVDAISKRTRSESCVTVPVSPEEATIDSPSSSSRLSSETPSLTGVIQSLADSFTRRSIEHSPSLSSSQPRQKTSSESIATDIYNGPQSEFPVTRFSKNRKVHLDDMDADVGVGNQLTTLDDQMIHEIGLLPNTPLNPSTTVVTRPVADIHTDAIRAQLSSNSNNFSASLPSTWFPSGIPVGQIALPPPMSPSPIESPGLSTDSFSIVSRGDLTSSSDSPLVPPSTNGSPLNFALFAVWLASSISQKTSKAPTTIKQALYGPDGAEWRAACLKELSAFKEHQTFSLVPPPSDGRSLGTRWVFTIKDDGRKKARLVAQGFRQKEGIDYTETFAPVIRYDSVRVFLALACCLNLRIHQMDVNTAFLNSDMEESVYVKQPPGFIDSDPAHEGWVWKLHGGMYGLKQAPLLWNKHINRSLTSLGFTRNEKEFGLYFKQTADGPLFVALYVDDLLIAAPSPRIISLTKKKLQEIYSMKDLGPVSKFLGMNITQFPNGNITLSLADYIAKAAADQQTPLHKKVHIPLSPTINYFDSNSPAAKNITTYQSIVGQLIFIANAGRPDIAYAVSLLSRFLKDPRVVHLNAAHRVLQYLYTTRFHGLAYRAGSPLQLTVYSDASHGSLADMPFSTGGYVTRLAGGCVTWSSKKIKTTVCLSSTEAEYIAASEAVKEIEWLGDLTTVMDLTLNKTKLYVDNEPAIKLSKNPVMHPRTKHIALRYHKIRHAVEQDIVDLEYVNTKDQQADILTKILAKSQFETLRDELVSNLTT</sequence>
<proteinExistence type="predicted"/>
<dbReference type="GO" id="GO:0003677">
    <property type="term" value="F:DNA binding"/>
    <property type="evidence" value="ECO:0007669"/>
    <property type="project" value="UniProtKB-KW"/>
</dbReference>
<dbReference type="GO" id="GO:0015074">
    <property type="term" value="P:DNA integration"/>
    <property type="evidence" value="ECO:0007669"/>
    <property type="project" value="UniProtKB-KW"/>
</dbReference>
<evidence type="ECO:0000259" key="26">
    <source>
        <dbReference type="PROSITE" id="PS50994"/>
    </source>
</evidence>
<evidence type="ECO:0000256" key="12">
    <source>
        <dbReference type="ARBA" id="ARBA00022842"/>
    </source>
</evidence>
<comment type="subcellular location">
    <subcellularLocation>
        <location evidence="3">Cytoplasm</location>
    </subcellularLocation>
    <subcellularLocation>
        <location evidence="2">Nucleus</location>
    </subcellularLocation>
</comment>
<dbReference type="KEGG" id="vpo:Kpol_464p1"/>
<evidence type="ECO:0000256" key="7">
    <source>
        <dbReference type="ARBA" id="ARBA00022695"/>
    </source>
</evidence>
<accession>A7TTN5</accession>
<dbReference type="PROSITE" id="PS50994">
    <property type="entry name" value="INTEGRASE"/>
    <property type="match status" value="1"/>
</dbReference>
<feature type="compositionally biased region" description="Polar residues" evidence="25">
    <location>
        <begin position="479"/>
        <end position="495"/>
    </location>
</feature>
<keyword evidence="14" id="KW-0229">DNA integration</keyword>
<comment type="catalytic activity">
    <reaction evidence="1">
        <text>Endonucleolytic cleavage to 5'-phosphomonoester.</text>
        <dbReference type="EC" id="3.1.26.4"/>
    </reaction>
</comment>
<dbReference type="OrthoDB" id="4069911at2759"/>
<evidence type="ECO:0000256" key="16">
    <source>
        <dbReference type="ARBA" id="ARBA00022932"/>
    </source>
</evidence>
<evidence type="ECO:0000256" key="6">
    <source>
        <dbReference type="ARBA" id="ARBA00022679"/>
    </source>
</evidence>
<organism evidence="28">
    <name type="scientific">Vanderwaltozyma polyspora (strain ATCC 22028 / DSM 70294 / BCRC 21397 / CBS 2163 / NBRC 10782 / NRRL Y-8283 / UCD 57-17)</name>
    <name type="common">Kluyveromyces polysporus</name>
    <dbReference type="NCBI Taxonomy" id="436907"/>
    <lineage>
        <taxon>Eukaryota</taxon>
        <taxon>Fungi</taxon>
        <taxon>Dikarya</taxon>
        <taxon>Ascomycota</taxon>
        <taxon>Saccharomycotina</taxon>
        <taxon>Saccharomycetes</taxon>
        <taxon>Saccharomycetales</taxon>
        <taxon>Saccharomycetaceae</taxon>
        <taxon>Vanderwaltozyma</taxon>
    </lineage>
</organism>
<evidence type="ECO:0000256" key="10">
    <source>
        <dbReference type="ARBA" id="ARBA00022759"/>
    </source>
</evidence>
<dbReference type="InterPro" id="IPR012337">
    <property type="entry name" value="RNaseH-like_sf"/>
</dbReference>
<dbReference type="Pfam" id="PF25597">
    <property type="entry name" value="SH3_retrovirus"/>
    <property type="match status" value="1"/>
</dbReference>
<feature type="region of interest" description="Disordered" evidence="25">
    <location>
        <begin position="337"/>
        <end position="462"/>
    </location>
</feature>
<dbReference type="GO" id="GO:0003964">
    <property type="term" value="F:RNA-directed DNA polymerase activity"/>
    <property type="evidence" value="ECO:0007669"/>
    <property type="project" value="UniProtKB-KW"/>
</dbReference>
<dbReference type="GO" id="GO:0003887">
    <property type="term" value="F:DNA-directed DNA polymerase activity"/>
    <property type="evidence" value="ECO:0007669"/>
    <property type="project" value="UniProtKB-KW"/>
</dbReference>
<dbReference type="InterPro" id="IPR039537">
    <property type="entry name" value="Retrotran_Ty1/copia-like"/>
</dbReference>
<evidence type="ECO:0000256" key="1">
    <source>
        <dbReference type="ARBA" id="ARBA00000077"/>
    </source>
</evidence>
<feature type="domain" description="Integrase catalytic" evidence="26">
    <location>
        <begin position="59"/>
        <end position="229"/>
    </location>
</feature>
<evidence type="ECO:0000256" key="4">
    <source>
        <dbReference type="ARBA" id="ARBA00022490"/>
    </source>
</evidence>
<dbReference type="GO" id="GO:0003723">
    <property type="term" value="F:RNA binding"/>
    <property type="evidence" value="ECO:0007669"/>
    <property type="project" value="UniProtKB-KW"/>
</dbReference>
<feature type="compositionally biased region" description="Polar residues" evidence="25">
    <location>
        <begin position="365"/>
        <end position="375"/>
    </location>
</feature>
<evidence type="ECO:0000256" key="3">
    <source>
        <dbReference type="ARBA" id="ARBA00004496"/>
    </source>
</evidence>
<name>A7TTN5_VANPO</name>
<keyword evidence="7" id="KW-0548">Nucleotidyltransferase</keyword>
<keyword evidence="17" id="KW-0238">DNA-binding</keyword>
<keyword evidence="18" id="KW-0233">DNA recombination</keyword>
<comment type="catalytic activity">
    <reaction evidence="23">
        <text>DNA(n) + a 2'-deoxyribonucleoside 5'-triphosphate = DNA(n+1) + diphosphate</text>
        <dbReference type="Rhea" id="RHEA:22508"/>
        <dbReference type="Rhea" id="RHEA-COMP:17339"/>
        <dbReference type="Rhea" id="RHEA-COMP:17340"/>
        <dbReference type="ChEBI" id="CHEBI:33019"/>
        <dbReference type="ChEBI" id="CHEBI:61560"/>
        <dbReference type="ChEBI" id="CHEBI:173112"/>
        <dbReference type="EC" id="2.7.7.49"/>
    </reaction>
</comment>
<evidence type="ECO:0000256" key="13">
    <source>
        <dbReference type="ARBA" id="ARBA00022884"/>
    </source>
</evidence>
<keyword evidence="6" id="KW-0808">Transferase</keyword>
<keyword evidence="9" id="KW-0479">Metal-binding</keyword>
<evidence type="ECO:0000256" key="2">
    <source>
        <dbReference type="ARBA" id="ARBA00004123"/>
    </source>
</evidence>
<reference evidence="27 28" key="1">
    <citation type="journal article" date="2007" name="Proc. Natl. Acad. Sci. U.S.A.">
        <title>Independent sorting-out of thousands of duplicated gene pairs in two yeast species descended from a whole-genome duplication.</title>
        <authorList>
            <person name="Scannell D.R."/>
            <person name="Frank A.C."/>
            <person name="Conant G.C."/>
            <person name="Byrne K.P."/>
            <person name="Woolfit M."/>
            <person name="Wolfe K.H."/>
        </authorList>
    </citation>
    <scope>NUCLEOTIDE SEQUENCE [LARGE SCALE GENOMIC DNA]</scope>
    <source>
        <strain evidence="28">ATCC 22028 / DSM 70294 / BCRC 21397 / CBS 2163 / NBRC 10782 / NRRL Y-8283 / UCD 57-17</strain>
    </source>
</reference>
<dbReference type="InterPro" id="IPR057670">
    <property type="entry name" value="SH3_retrovirus"/>
</dbReference>
<keyword evidence="12" id="KW-0460">Magnesium</keyword>
<dbReference type="GO" id="GO:0005737">
    <property type="term" value="C:cytoplasm"/>
    <property type="evidence" value="ECO:0007669"/>
    <property type="project" value="UniProtKB-SubCell"/>
</dbReference>
<comment type="catalytic activity">
    <reaction evidence="24">
        <text>DNA(n) + a 2'-deoxyribonucleoside 5'-triphosphate = DNA(n+1) + diphosphate</text>
        <dbReference type="Rhea" id="RHEA:22508"/>
        <dbReference type="Rhea" id="RHEA-COMP:17339"/>
        <dbReference type="Rhea" id="RHEA-COMP:17340"/>
        <dbReference type="ChEBI" id="CHEBI:33019"/>
        <dbReference type="ChEBI" id="CHEBI:61560"/>
        <dbReference type="ChEBI" id="CHEBI:173112"/>
        <dbReference type="EC" id="2.7.7.7"/>
    </reaction>
</comment>
<evidence type="ECO:0000256" key="23">
    <source>
        <dbReference type="ARBA" id="ARBA00048173"/>
    </source>
</evidence>
<keyword evidence="20" id="KW-0511">Multifunctional enzyme</keyword>
<comment type="function">
    <text evidence="22">Integrase (IN) targets the VLP to the nucleus, where a subparticle preintegration complex (PIC) containing at least integrase and the newly synthesized dsDNA copy of the retrotransposon must transit the nuclear membrane. Once in the nucleus, integrase performs the integration of the dsDNA into the host genome.</text>
</comment>
<feature type="region of interest" description="Disordered" evidence="25">
    <location>
        <begin position="476"/>
        <end position="495"/>
    </location>
</feature>
<evidence type="ECO:0000256" key="5">
    <source>
        <dbReference type="ARBA" id="ARBA00022578"/>
    </source>
</evidence>
<dbReference type="GO" id="GO:0006310">
    <property type="term" value="P:DNA recombination"/>
    <property type="evidence" value="ECO:0007669"/>
    <property type="project" value="UniProtKB-KW"/>
</dbReference>
<dbReference type="InterPro" id="IPR013103">
    <property type="entry name" value="RVT_2"/>
</dbReference>
<dbReference type="SUPFAM" id="SSF56672">
    <property type="entry name" value="DNA/RNA polymerases"/>
    <property type="match status" value="1"/>
</dbReference>
<dbReference type="Pfam" id="PF00665">
    <property type="entry name" value="rve"/>
    <property type="match status" value="1"/>
</dbReference>
<evidence type="ECO:0000256" key="17">
    <source>
        <dbReference type="ARBA" id="ARBA00023125"/>
    </source>
</evidence>
<keyword evidence="13" id="KW-0694">RNA-binding</keyword>
<evidence type="ECO:0000256" key="18">
    <source>
        <dbReference type="ARBA" id="ARBA00023172"/>
    </source>
</evidence>
<feature type="compositionally biased region" description="Low complexity" evidence="25">
    <location>
        <begin position="447"/>
        <end position="462"/>
    </location>
</feature>
<protein>
    <submittedName>
        <fullName evidence="27">Tkp5 protein</fullName>
    </submittedName>
</protein>
<dbReference type="AlphaFoldDB" id="A7TTN5"/>
<evidence type="ECO:0000256" key="20">
    <source>
        <dbReference type="ARBA" id="ARBA00023268"/>
    </source>
</evidence>
<comment type="function">
    <text evidence="21">Reverse transcriptase/ribonuclease H (RT) is a multifunctional enzyme that catalyzes the conversion of the retro-elements RNA genome into dsDNA within the VLP. The enzyme displays a DNA polymerase activity that can copy either DNA or RNA templates, and a ribonuclease H (RNase H) activity that cleaves the RNA strand of RNA-DNA heteroduplexes during plus-strand synthesis and hydrolyzes RNA primers. The conversion leads to a linear dsDNA copy of the retrotransposon that includes long terminal repeats (LTRs) at both ends.</text>
</comment>
<evidence type="ECO:0000313" key="28">
    <source>
        <dbReference type="Proteomes" id="UP000000267"/>
    </source>
</evidence>
<dbReference type="GO" id="GO:0032196">
    <property type="term" value="P:transposition"/>
    <property type="evidence" value="ECO:0007669"/>
    <property type="project" value="UniProtKB-KW"/>
</dbReference>
<dbReference type="CDD" id="cd09272">
    <property type="entry name" value="RNase_HI_RT_Ty1"/>
    <property type="match status" value="1"/>
</dbReference>
<dbReference type="Pfam" id="PF07727">
    <property type="entry name" value="RVT_2"/>
    <property type="match status" value="1"/>
</dbReference>
<dbReference type="STRING" id="436907.A7TTN5"/>
<dbReference type="InterPro" id="IPR043502">
    <property type="entry name" value="DNA/RNA_pol_sf"/>
</dbReference>
<dbReference type="Gene3D" id="3.30.420.10">
    <property type="entry name" value="Ribonuclease H-like superfamily/Ribonuclease H"/>
    <property type="match status" value="1"/>
</dbReference>
<evidence type="ECO:0000256" key="24">
    <source>
        <dbReference type="ARBA" id="ARBA00049244"/>
    </source>
</evidence>
<dbReference type="SUPFAM" id="SSF53098">
    <property type="entry name" value="Ribonuclease H-like"/>
    <property type="match status" value="1"/>
</dbReference>
<dbReference type="PhylomeDB" id="A7TTN5"/>
<evidence type="ECO:0000256" key="8">
    <source>
        <dbReference type="ARBA" id="ARBA00022722"/>
    </source>
</evidence>
<keyword evidence="11" id="KW-0378">Hydrolase</keyword>
<dbReference type="RefSeq" id="XP_001642228.1">
    <property type="nucleotide sequence ID" value="XM_001642178.1"/>
</dbReference>
<dbReference type="GO" id="GO:0046872">
    <property type="term" value="F:metal ion binding"/>
    <property type="evidence" value="ECO:0007669"/>
    <property type="project" value="UniProtKB-KW"/>
</dbReference>
<dbReference type="PANTHER" id="PTHR42648">
    <property type="entry name" value="TRANSPOSASE, PUTATIVE-RELATED"/>
    <property type="match status" value="1"/>
</dbReference>
<dbReference type="PANTHER" id="PTHR42648:SF11">
    <property type="entry name" value="TRANSPOSON TY4-P GAG-POL POLYPROTEIN"/>
    <property type="match status" value="1"/>
</dbReference>
<dbReference type="InParanoid" id="A7TTN5"/>
<evidence type="ECO:0000256" key="19">
    <source>
        <dbReference type="ARBA" id="ARBA00023242"/>
    </source>
</evidence>
<evidence type="ECO:0000313" key="27">
    <source>
        <dbReference type="EMBL" id="EDO14370.1"/>
    </source>
</evidence>
<feature type="compositionally biased region" description="Low complexity" evidence="25">
    <location>
        <begin position="395"/>
        <end position="419"/>
    </location>
</feature>
<evidence type="ECO:0000256" key="11">
    <source>
        <dbReference type="ARBA" id="ARBA00022801"/>
    </source>
</evidence>
<dbReference type="GO" id="GO:0005634">
    <property type="term" value="C:nucleus"/>
    <property type="evidence" value="ECO:0007669"/>
    <property type="project" value="UniProtKB-SubCell"/>
</dbReference>
<evidence type="ECO:0000256" key="15">
    <source>
        <dbReference type="ARBA" id="ARBA00022918"/>
    </source>
</evidence>
<evidence type="ECO:0000256" key="22">
    <source>
        <dbReference type="ARBA" id="ARBA00025615"/>
    </source>
</evidence>
<dbReference type="eggNOG" id="KOG0017">
    <property type="taxonomic scope" value="Eukaryota"/>
</dbReference>
<keyword evidence="8" id="KW-0540">Nuclease</keyword>
<evidence type="ECO:0000256" key="14">
    <source>
        <dbReference type="ARBA" id="ARBA00022908"/>
    </source>
</evidence>
<keyword evidence="16" id="KW-0239">DNA-directed DNA polymerase</keyword>
<dbReference type="HOGENOM" id="CLU_001650_5_1_1"/>
<dbReference type="InterPro" id="IPR001584">
    <property type="entry name" value="Integrase_cat-core"/>
</dbReference>
<evidence type="ECO:0000256" key="21">
    <source>
        <dbReference type="ARBA" id="ARBA00025590"/>
    </source>
</evidence>
<keyword evidence="4" id="KW-0963">Cytoplasm</keyword>
<dbReference type="GO" id="GO:0004523">
    <property type="term" value="F:RNA-DNA hybrid ribonuclease activity"/>
    <property type="evidence" value="ECO:0007669"/>
    <property type="project" value="UniProtKB-EC"/>
</dbReference>